<comment type="caution">
    <text evidence="1">The sequence shown here is derived from an EMBL/GenBank/DDBJ whole genome shotgun (WGS) entry which is preliminary data.</text>
</comment>
<protein>
    <submittedName>
        <fullName evidence="1">Uncharacterized protein</fullName>
    </submittedName>
</protein>
<sequence>MQLRAVRCRSVRLRAVQCTLLLPTCSPIKGSRGCCGQAETDRPWMTGIGVTAANKILDDLAKHLSA</sequence>
<dbReference type="EMBL" id="BAABGU010000003">
    <property type="protein sequence ID" value="GAA4563650.1"/>
    <property type="molecule type" value="Genomic_DNA"/>
</dbReference>
<keyword evidence="2" id="KW-1185">Reference proteome</keyword>
<name>A0ABP8S969_9ACTN</name>
<evidence type="ECO:0000313" key="1">
    <source>
        <dbReference type="EMBL" id="GAA4563650.1"/>
    </source>
</evidence>
<accession>A0ABP8S969</accession>
<gene>
    <name evidence="1" type="ORF">GCM10023176_08010</name>
</gene>
<organism evidence="1 2">
    <name type="scientific">Micromonospora coerulea</name>
    <dbReference type="NCBI Taxonomy" id="47856"/>
    <lineage>
        <taxon>Bacteria</taxon>
        <taxon>Bacillati</taxon>
        <taxon>Actinomycetota</taxon>
        <taxon>Actinomycetes</taxon>
        <taxon>Micromonosporales</taxon>
        <taxon>Micromonosporaceae</taxon>
        <taxon>Micromonospora</taxon>
    </lineage>
</organism>
<evidence type="ECO:0000313" key="2">
    <source>
        <dbReference type="Proteomes" id="UP001500307"/>
    </source>
</evidence>
<reference evidence="2" key="1">
    <citation type="journal article" date="2019" name="Int. J. Syst. Evol. Microbiol.">
        <title>The Global Catalogue of Microorganisms (GCM) 10K type strain sequencing project: providing services to taxonomists for standard genome sequencing and annotation.</title>
        <authorList>
            <consortium name="The Broad Institute Genomics Platform"/>
            <consortium name="The Broad Institute Genome Sequencing Center for Infectious Disease"/>
            <person name="Wu L."/>
            <person name="Ma J."/>
        </authorList>
    </citation>
    <scope>NUCLEOTIDE SEQUENCE [LARGE SCALE GENOMIC DNA]</scope>
    <source>
        <strain evidence="2">JCM 3175</strain>
    </source>
</reference>
<dbReference type="Proteomes" id="UP001500307">
    <property type="component" value="Unassembled WGS sequence"/>
</dbReference>
<proteinExistence type="predicted"/>